<dbReference type="EMBL" id="BMML01000016">
    <property type="protein sequence ID" value="GGN27146.1"/>
    <property type="molecule type" value="Genomic_DNA"/>
</dbReference>
<dbReference type="RefSeq" id="WP_229713454.1">
    <property type="nucleotide sequence ID" value="NZ_BMML01000016.1"/>
</dbReference>
<dbReference type="AlphaFoldDB" id="A0A917XHS1"/>
<name>A0A917XHS1_9ACTN</name>
<proteinExistence type="predicted"/>
<sequence length="49" mass="5457">MLEALENRDGVRLLAWGGLEYTGPEADPDQRPRTERLAESVAGIRGRHP</sequence>
<comment type="caution">
    <text evidence="2">The sequence shown here is derived from an EMBL/GenBank/DDBJ whole genome shotgun (WGS) entry which is preliminary data.</text>
</comment>
<accession>A0A917XHS1</accession>
<feature type="compositionally biased region" description="Basic and acidic residues" evidence="1">
    <location>
        <begin position="28"/>
        <end position="38"/>
    </location>
</feature>
<dbReference type="Proteomes" id="UP000653411">
    <property type="component" value="Unassembled WGS sequence"/>
</dbReference>
<evidence type="ECO:0000256" key="1">
    <source>
        <dbReference type="SAM" id="MobiDB-lite"/>
    </source>
</evidence>
<evidence type="ECO:0000313" key="2">
    <source>
        <dbReference type="EMBL" id="GGN27146.1"/>
    </source>
</evidence>
<evidence type="ECO:0000313" key="3">
    <source>
        <dbReference type="Proteomes" id="UP000653411"/>
    </source>
</evidence>
<organism evidence="2 3">
    <name type="scientific">Streptomyces fuscichromogenes</name>
    <dbReference type="NCBI Taxonomy" id="1324013"/>
    <lineage>
        <taxon>Bacteria</taxon>
        <taxon>Bacillati</taxon>
        <taxon>Actinomycetota</taxon>
        <taxon>Actinomycetes</taxon>
        <taxon>Kitasatosporales</taxon>
        <taxon>Streptomycetaceae</taxon>
        <taxon>Streptomyces</taxon>
    </lineage>
</organism>
<reference evidence="2" key="1">
    <citation type="journal article" date="2014" name="Int. J. Syst. Evol. Microbiol.">
        <title>Complete genome sequence of Corynebacterium casei LMG S-19264T (=DSM 44701T), isolated from a smear-ripened cheese.</title>
        <authorList>
            <consortium name="US DOE Joint Genome Institute (JGI-PGF)"/>
            <person name="Walter F."/>
            <person name="Albersmeier A."/>
            <person name="Kalinowski J."/>
            <person name="Ruckert C."/>
        </authorList>
    </citation>
    <scope>NUCLEOTIDE SEQUENCE</scope>
    <source>
        <strain evidence="2">CGMCC 4.7110</strain>
    </source>
</reference>
<gene>
    <name evidence="2" type="ORF">GCM10011578_062150</name>
</gene>
<reference evidence="2" key="2">
    <citation type="submission" date="2020-09" db="EMBL/GenBank/DDBJ databases">
        <authorList>
            <person name="Sun Q."/>
            <person name="Zhou Y."/>
        </authorList>
    </citation>
    <scope>NUCLEOTIDE SEQUENCE</scope>
    <source>
        <strain evidence="2">CGMCC 4.7110</strain>
    </source>
</reference>
<keyword evidence="3" id="KW-1185">Reference proteome</keyword>
<feature type="region of interest" description="Disordered" evidence="1">
    <location>
        <begin position="21"/>
        <end position="49"/>
    </location>
</feature>
<protein>
    <submittedName>
        <fullName evidence="2">Uncharacterized protein</fullName>
    </submittedName>
</protein>